<dbReference type="EMBL" id="PCRK01000083">
    <property type="protein sequence ID" value="PIP19335.1"/>
    <property type="molecule type" value="Genomic_DNA"/>
</dbReference>
<comment type="caution">
    <text evidence="1">The sequence shown here is derived from an EMBL/GenBank/DDBJ whole genome shotgun (WGS) entry which is preliminary data.</text>
</comment>
<evidence type="ECO:0000313" key="1">
    <source>
        <dbReference type="EMBL" id="PIP19335.1"/>
    </source>
</evidence>
<accession>A0A2G9YJD6</accession>
<gene>
    <name evidence="1" type="ORF">COX41_03450</name>
</gene>
<dbReference type="Gene3D" id="1.10.10.2830">
    <property type="match status" value="1"/>
</dbReference>
<evidence type="ECO:0000313" key="2">
    <source>
        <dbReference type="Proteomes" id="UP000231292"/>
    </source>
</evidence>
<name>A0A2G9YJD6_9BACT</name>
<proteinExistence type="predicted"/>
<dbReference type="SUPFAM" id="SSF109709">
    <property type="entry name" value="KorB DNA-binding domain-like"/>
    <property type="match status" value="1"/>
</dbReference>
<reference evidence="1 2" key="1">
    <citation type="submission" date="2017-09" db="EMBL/GenBank/DDBJ databases">
        <title>Depth-based differentiation of microbial function through sediment-hosted aquifers and enrichment of novel symbionts in the deep terrestrial subsurface.</title>
        <authorList>
            <person name="Probst A.J."/>
            <person name="Ladd B."/>
            <person name="Jarett J.K."/>
            <person name="Geller-Mcgrath D.E."/>
            <person name="Sieber C.M."/>
            <person name="Emerson J.B."/>
            <person name="Anantharaman K."/>
            <person name="Thomas B.C."/>
            <person name="Malmstrom R."/>
            <person name="Stieglmeier M."/>
            <person name="Klingl A."/>
            <person name="Woyke T."/>
            <person name="Ryan C.M."/>
            <person name="Banfield J.F."/>
        </authorList>
    </citation>
    <scope>NUCLEOTIDE SEQUENCE [LARGE SCALE GENOMIC DNA]</scope>
    <source>
        <strain evidence="1">CG23_combo_of_CG06-09_8_20_14_all_41_10</strain>
    </source>
</reference>
<organism evidence="1 2">
    <name type="scientific">Candidatus Sherwoodlollariibacterium unditelluris</name>
    <dbReference type="NCBI Taxonomy" id="1974757"/>
    <lineage>
        <taxon>Bacteria</taxon>
        <taxon>Pseudomonadati</taxon>
        <taxon>Candidatus Omnitrophota</taxon>
        <taxon>Candidatus Sherwoodlollariibacterium</taxon>
    </lineage>
</organism>
<dbReference type="AlphaFoldDB" id="A0A2G9YJD6"/>
<dbReference type="Proteomes" id="UP000231292">
    <property type="component" value="Unassembled WGS sequence"/>
</dbReference>
<sequence>MADFIRYLQKYADIQPRTYWYETPFYRIFRNARQRFCLGNRPEDLEHLVTIEKRSWEKHLTHLNRLEHFPLDKAEYYIRLKESRGVNSVRELGKLTGEDWSYIAKILRTLELSEPIKDFLRSNKNNPTILQFFHLRKLLDIVRQGEERLQLGRFGELMQEFEESSLGVLTE</sequence>
<protein>
    <submittedName>
        <fullName evidence="1">Uncharacterized protein</fullName>
    </submittedName>
</protein>